<keyword evidence="7" id="KW-1185">Reference proteome</keyword>
<dbReference type="InterPro" id="IPR027493">
    <property type="entry name" value="Ribosomal_bL31_B"/>
</dbReference>
<dbReference type="Pfam" id="PF01197">
    <property type="entry name" value="Ribosomal_L31"/>
    <property type="match status" value="1"/>
</dbReference>
<dbReference type="Gene3D" id="4.10.830.30">
    <property type="entry name" value="Ribosomal protein L31"/>
    <property type="match status" value="1"/>
</dbReference>
<comment type="caution">
    <text evidence="6">The sequence shown here is derived from an EMBL/GenBank/DDBJ whole genome shotgun (WGS) entry which is preliminary data.</text>
</comment>
<evidence type="ECO:0000256" key="5">
    <source>
        <dbReference type="RuleBase" id="RU000564"/>
    </source>
</evidence>
<proteinExistence type="inferred from homology"/>
<evidence type="ECO:0000256" key="3">
    <source>
        <dbReference type="ARBA" id="ARBA00022980"/>
    </source>
</evidence>
<comment type="subunit">
    <text evidence="2">Part of the 50S ribosomal subunit.</text>
</comment>
<dbReference type="Proteomes" id="UP001589628">
    <property type="component" value="Unassembled WGS sequence"/>
</dbReference>
<evidence type="ECO:0000256" key="4">
    <source>
        <dbReference type="ARBA" id="ARBA00023274"/>
    </source>
</evidence>
<evidence type="ECO:0000256" key="1">
    <source>
        <dbReference type="ARBA" id="ARBA00008196"/>
    </source>
</evidence>
<evidence type="ECO:0000256" key="2">
    <source>
        <dbReference type="ARBA" id="ARBA00011838"/>
    </source>
</evidence>
<dbReference type="InterPro" id="IPR034704">
    <property type="entry name" value="Ribosomal_bL28/bL31-like_sf"/>
</dbReference>
<sequence>MRPGIHPQYDFVVFYDSHADRYFRIRSTLAHSKEIKEHIDWQDGQRYPLVRIDVSSASHPVYTGEQRRALNDEGRSARFARRYGKRLAGE</sequence>
<dbReference type="NCBIfam" id="NF002462">
    <property type="entry name" value="PRK01678.1"/>
    <property type="match status" value="1"/>
</dbReference>
<evidence type="ECO:0000313" key="7">
    <source>
        <dbReference type="Proteomes" id="UP001589628"/>
    </source>
</evidence>
<keyword evidence="3 5" id="KW-0689">Ribosomal protein</keyword>
<dbReference type="GO" id="GO:0005840">
    <property type="term" value="C:ribosome"/>
    <property type="evidence" value="ECO:0007669"/>
    <property type="project" value="UniProtKB-KW"/>
</dbReference>
<accession>A0ABV5ZFE7</accession>
<reference evidence="6 7" key="1">
    <citation type="submission" date="2024-09" db="EMBL/GenBank/DDBJ databases">
        <authorList>
            <person name="Sun Q."/>
            <person name="Mori K."/>
        </authorList>
    </citation>
    <scope>NUCLEOTIDE SEQUENCE [LARGE SCALE GENOMIC DNA]</scope>
    <source>
        <strain evidence="6 7">ATCC 51285</strain>
    </source>
</reference>
<evidence type="ECO:0000313" key="6">
    <source>
        <dbReference type="EMBL" id="MFB9888012.1"/>
    </source>
</evidence>
<dbReference type="EMBL" id="JBHLZN010000008">
    <property type="protein sequence ID" value="MFB9888012.1"/>
    <property type="molecule type" value="Genomic_DNA"/>
</dbReference>
<dbReference type="PANTHER" id="PTHR33280:SF1">
    <property type="entry name" value="LARGE RIBOSOMAL SUBUNIT PROTEIN BL31C"/>
    <property type="match status" value="1"/>
</dbReference>
<dbReference type="SUPFAM" id="SSF143800">
    <property type="entry name" value="L28p-like"/>
    <property type="match status" value="1"/>
</dbReference>
<dbReference type="InterPro" id="IPR002150">
    <property type="entry name" value="Ribosomal_bL31"/>
</dbReference>
<dbReference type="RefSeq" id="WP_027312942.1">
    <property type="nucleotide sequence ID" value="NZ_JBHLZN010000008.1"/>
</dbReference>
<dbReference type="InterPro" id="IPR042105">
    <property type="entry name" value="Ribosomal_bL31_sf"/>
</dbReference>
<dbReference type="PANTHER" id="PTHR33280">
    <property type="entry name" value="50S RIBOSOMAL PROTEIN L31, CHLOROPLASTIC"/>
    <property type="match status" value="1"/>
</dbReference>
<dbReference type="NCBIfam" id="TIGR00105">
    <property type="entry name" value="L31"/>
    <property type="match status" value="1"/>
</dbReference>
<keyword evidence="4 5" id="KW-0687">Ribonucleoprotein</keyword>
<gene>
    <name evidence="6" type="ORF">ACFFLH_16470</name>
</gene>
<dbReference type="PROSITE" id="PS01143">
    <property type="entry name" value="RIBOSOMAL_L31"/>
    <property type="match status" value="1"/>
</dbReference>
<protein>
    <recommendedName>
        <fullName evidence="5">50S ribosomal protein L31</fullName>
    </recommendedName>
</protein>
<comment type="similarity">
    <text evidence="1">Belongs to the bacterial ribosomal protein bL31 family. Type B subfamily.</text>
</comment>
<name>A0ABV5ZFE7_9GAMM</name>
<organism evidence="6 7">
    <name type="scientific">Balneatrix alpica</name>
    <dbReference type="NCBI Taxonomy" id="75684"/>
    <lineage>
        <taxon>Bacteria</taxon>
        <taxon>Pseudomonadati</taxon>
        <taxon>Pseudomonadota</taxon>
        <taxon>Gammaproteobacteria</taxon>
        <taxon>Oceanospirillales</taxon>
        <taxon>Balneatrichaceae</taxon>
        <taxon>Balneatrix</taxon>
    </lineage>
</organism>